<dbReference type="Proteomes" id="UP000565078">
    <property type="component" value="Unassembled WGS sequence"/>
</dbReference>
<sequence>MARGLQYAKEIDRAAAEGEPYHFVVMENWNMGAKQRAGWEKDWNNKIEGLRKQHKSLIESGEFGSRHKAFLDADLSADPMQKEFLEEMFTAALKHGLIIKASEQHGPRDLEIITGSYEKYKNAFNADLTKPTAHLIRQISEGVQALATHVDVRNTNIARTIPLLAAEIRRERPELRGKILRGIVQLGRGHSQLIRLMPDNLKNFSINQKFLATQSEPLFNRLMDENLRRKNSIGSQIFALQATIGTLITPSYNAALSDKSQKHIANAIFERIANLNVTQCRQILDSVENKVSQERAVIILRKIGIISINQ</sequence>
<comment type="caution">
    <text evidence="1">The sequence shown here is derived from an EMBL/GenBank/DDBJ whole genome shotgun (WGS) entry which is preliminary data.</text>
</comment>
<organism evidence="1 2">
    <name type="scientific">Candidatus Iainarchaeum sp</name>
    <dbReference type="NCBI Taxonomy" id="3101447"/>
    <lineage>
        <taxon>Archaea</taxon>
        <taxon>Candidatus Iainarchaeota</taxon>
        <taxon>Candidatus Iainarchaeia</taxon>
        <taxon>Candidatus Iainarchaeales</taxon>
        <taxon>Candidatus Iainarchaeaceae</taxon>
        <taxon>Candidatus Iainarchaeum</taxon>
    </lineage>
</organism>
<dbReference type="EMBL" id="DUGC01000062">
    <property type="protein sequence ID" value="HIH09817.1"/>
    <property type="molecule type" value="Genomic_DNA"/>
</dbReference>
<dbReference type="AlphaFoldDB" id="A0A7J4J183"/>
<name>A0A7J4J183_9ARCH</name>
<proteinExistence type="predicted"/>
<evidence type="ECO:0000313" key="1">
    <source>
        <dbReference type="EMBL" id="HIH09817.1"/>
    </source>
</evidence>
<gene>
    <name evidence="1" type="ORF">HA254_04050</name>
</gene>
<accession>A0A7J4J183</accession>
<evidence type="ECO:0000313" key="2">
    <source>
        <dbReference type="Proteomes" id="UP000565078"/>
    </source>
</evidence>
<reference evidence="2" key="1">
    <citation type="journal article" date="2020" name="bioRxiv">
        <title>A rank-normalized archaeal taxonomy based on genome phylogeny resolves widespread incomplete and uneven classifications.</title>
        <authorList>
            <person name="Rinke C."/>
            <person name="Chuvochina M."/>
            <person name="Mussig A.J."/>
            <person name="Chaumeil P.-A."/>
            <person name="Waite D.W."/>
            <person name="Whitman W.B."/>
            <person name="Parks D.H."/>
            <person name="Hugenholtz P."/>
        </authorList>
    </citation>
    <scope>NUCLEOTIDE SEQUENCE [LARGE SCALE GENOMIC DNA]</scope>
</reference>
<protein>
    <submittedName>
        <fullName evidence="1">Uncharacterized protein</fullName>
    </submittedName>
</protein>